<name>A0A1I4M556_9BURK</name>
<dbReference type="Proteomes" id="UP000199470">
    <property type="component" value="Unassembled WGS sequence"/>
</dbReference>
<organism evidence="1 2">
    <name type="scientific">Rugamonas rubra</name>
    <dbReference type="NCBI Taxonomy" id="758825"/>
    <lineage>
        <taxon>Bacteria</taxon>
        <taxon>Pseudomonadati</taxon>
        <taxon>Pseudomonadota</taxon>
        <taxon>Betaproteobacteria</taxon>
        <taxon>Burkholderiales</taxon>
        <taxon>Oxalobacteraceae</taxon>
        <taxon>Telluria group</taxon>
        <taxon>Rugamonas</taxon>
    </lineage>
</organism>
<sequence>MTGELDRSLAGMRRFLREMVDLAGQTDEAHSAPVLELQFGVVTTRTTVTLRDGLPCLTVLATLPRSAQLPYGCWPAAALADGAGATELLWQADGGCHVIVRSIPVGQIADEPAALDAIMALADQAAAWFAEAAAANRAPD</sequence>
<keyword evidence="2" id="KW-1185">Reference proteome</keyword>
<dbReference type="EMBL" id="FOTW01000010">
    <property type="protein sequence ID" value="SFL98306.1"/>
    <property type="molecule type" value="Genomic_DNA"/>
</dbReference>
<evidence type="ECO:0000313" key="2">
    <source>
        <dbReference type="Proteomes" id="UP000199470"/>
    </source>
</evidence>
<dbReference type="OrthoDB" id="8759812at2"/>
<reference evidence="1 2" key="1">
    <citation type="submission" date="2016-10" db="EMBL/GenBank/DDBJ databases">
        <authorList>
            <person name="de Groot N.N."/>
        </authorList>
    </citation>
    <scope>NUCLEOTIDE SEQUENCE [LARGE SCALE GENOMIC DNA]</scope>
    <source>
        <strain evidence="1 2">ATCC 43154</strain>
    </source>
</reference>
<evidence type="ECO:0008006" key="3">
    <source>
        <dbReference type="Google" id="ProtNLM"/>
    </source>
</evidence>
<evidence type="ECO:0000313" key="1">
    <source>
        <dbReference type="EMBL" id="SFL98306.1"/>
    </source>
</evidence>
<protein>
    <recommendedName>
        <fullName evidence="3">Tir chaperone protein (CesT) family protein</fullName>
    </recommendedName>
</protein>
<proteinExistence type="predicted"/>
<gene>
    <name evidence="1" type="ORF">SAMN02982985_02248</name>
</gene>
<dbReference type="AlphaFoldDB" id="A0A1I4M556"/>
<dbReference type="RefSeq" id="WP_139236422.1">
    <property type="nucleotide sequence ID" value="NZ_FOTW01000010.1"/>
</dbReference>
<accession>A0A1I4M556</accession>